<keyword evidence="4" id="KW-0812">Transmembrane</keyword>
<evidence type="ECO:0000256" key="1">
    <source>
        <dbReference type="ARBA" id="ARBA00004477"/>
    </source>
</evidence>
<dbReference type="GO" id="GO:0005789">
    <property type="term" value="C:endoplasmic reticulum membrane"/>
    <property type="evidence" value="ECO:0007669"/>
    <property type="project" value="UniProtKB-SubCell"/>
</dbReference>
<dbReference type="EnsemblMetazoa" id="PPAI007841-RA">
    <property type="protein sequence ID" value="PPAI007841-PA"/>
    <property type="gene ID" value="PPAI007841"/>
</dbReference>
<keyword evidence="5" id="KW-0256">Endoplasmic reticulum</keyword>
<dbReference type="GO" id="GO:0043495">
    <property type="term" value="F:protein-membrane adaptor activity"/>
    <property type="evidence" value="ECO:0007669"/>
    <property type="project" value="TreeGrafter"/>
</dbReference>
<dbReference type="InterPro" id="IPR028945">
    <property type="entry name" value="Get1"/>
</dbReference>
<comment type="similarity">
    <text evidence="2">Belongs to the WRB/GET1 family.</text>
</comment>
<evidence type="ECO:0000256" key="9">
    <source>
        <dbReference type="ARBA" id="ARBA00033006"/>
    </source>
</evidence>
<dbReference type="InterPro" id="IPR029012">
    <property type="entry name" value="Helix_hairpin_bin_sf"/>
</dbReference>
<keyword evidence="7" id="KW-0472">Membrane</keyword>
<evidence type="ECO:0000313" key="11">
    <source>
        <dbReference type="Proteomes" id="UP000092462"/>
    </source>
</evidence>
<dbReference type="EMBL" id="AJVK01015462">
    <property type="status" value="NOT_ANNOTATED_CDS"/>
    <property type="molecule type" value="Genomic_DNA"/>
</dbReference>
<keyword evidence="6" id="KW-1133">Transmembrane helix</keyword>
<evidence type="ECO:0000313" key="10">
    <source>
        <dbReference type="EnsemblMetazoa" id="PPAI007841-PA"/>
    </source>
</evidence>
<dbReference type="PANTHER" id="PTHR42650">
    <property type="entry name" value="TAIL-ANCHORED PROTEIN INSERTION RECEPTOR WRB"/>
    <property type="match status" value="1"/>
</dbReference>
<name>A0A1B0DI57_PHLPP</name>
<evidence type="ECO:0000256" key="3">
    <source>
        <dbReference type="ARBA" id="ARBA00017951"/>
    </source>
</evidence>
<dbReference type="Gene3D" id="1.10.287.660">
    <property type="entry name" value="Helix hairpin bin"/>
    <property type="match status" value="1"/>
</dbReference>
<proteinExistence type="inferred from homology"/>
<evidence type="ECO:0000256" key="5">
    <source>
        <dbReference type="ARBA" id="ARBA00022824"/>
    </source>
</evidence>
<dbReference type="Proteomes" id="UP000092462">
    <property type="component" value="Unassembled WGS sequence"/>
</dbReference>
<comment type="subcellular location">
    <subcellularLocation>
        <location evidence="1">Endoplasmic reticulum membrane</location>
        <topology evidence="1">Multi-pass membrane protein</topology>
    </subcellularLocation>
</comment>
<evidence type="ECO:0000256" key="2">
    <source>
        <dbReference type="ARBA" id="ARBA00010799"/>
    </source>
</evidence>
<evidence type="ECO:0000256" key="8">
    <source>
        <dbReference type="ARBA" id="ARBA00032437"/>
    </source>
</evidence>
<dbReference type="Pfam" id="PF04420">
    <property type="entry name" value="CHD5"/>
    <property type="match status" value="1"/>
</dbReference>
<evidence type="ECO:0000256" key="7">
    <source>
        <dbReference type="ARBA" id="ARBA00023136"/>
    </source>
</evidence>
<dbReference type="AlphaFoldDB" id="A0A1B0DI57"/>
<evidence type="ECO:0000256" key="4">
    <source>
        <dbReference type="ARBA" id="ARBA00022692"/>
    </source>
</evidence>
<dbReference type="PANTHER" id="PTHR42650:SF1">
    <property type="entry name" value="GUIDED ENTRY OF TAIL-ANCHORED PROTEINS FACTOR 1"/>
    <property type="match status" value="1"/>
</dbReference>
<accession>A0A1B0DI57</accession>
<keyword evidence="11" id="KW-1185">Reference proteome</keyword>
<protein>
    <recommendedName>
        <fullName evidence="3">Guided entry of tail-anchored proteins factor 1</fullName>
    </recommendedName>
    <alternativeName>
        <fullName evidence="8">Tail-anchored protein insertion receptor WRB</fullName>
    </alternativeName>
    <alternativeName>
        <fullName evidence="9">Tryptophan-rich basic protein</fullName>
    </alternativeName>
</protein>
<dbReference type="GO" id="GO:0071816">
    <property type="term" value="P:tail-anchored membrane protein insertion into ER membrane"/>
    <property type="evidence" value="ECO:0007669"/>
    <property type="project" value="InterPro"/>
</dbReference>
<dbReference type="VEuPathDB" id="VectorBase:PPAI007841"/>
<dbReference type="GO" id="GO:0043529">
    <property type="term" value="C:GET complex"/>
    <property type="evidence" value="ECO:0007669"/>
    <property type="project" value="TreeGrafter"/>
</dbReference>
<reference evidence="10" key="1">
    <citation type="submission" date="2022-08" db="UniProtKB">
        <authorList>
            <consortium name="EnsemblMetazoa"/>
        </authorList>
    </citation>
    <scope>IDENTIFICATION</scope>
    <source>
        <strain evidence="10">Israel</strain>
    </source>
</reference>
<dbReference type="VEuPathDB" id="VectorBase:PPAPM1_003207"/>
<sequence>MYQLYSSKSVLFQVVSCINTESKEELQLKATIASHRRELRGISMRDDYPSYVRIERKIVVAEKRLNELAILNSTSKMAIKFGIPYGTQALLSIVLLGISIYYRYTPVIIFEEKFDFMPFGGIMRVPTGIPGAISVPFWIFVSSFMGRTLAGYLKS</sequence>
<organism evidence="10 11">
    <name type="scientific">Phlebotomus papatasi</name>
    <name type="common">Sandfly</name>
    <dbReference type="NCBI Taxonomy" id="29031"/>
    <lineage>
        <taxon>Eukaryota</taxon>
        <taxon>Metazoa</taxon>
        <taxon>Ecdysozoa</taxon>
        <taxon>Arthropoda</taxon>
        <taxon>Hexapoda</taxon>
        <taxon>Insecta</taxon>
        <taxon>Pterygota</taxon>
        <taxon>Neoptera</taxon>
        <taxon>Endopterygota</taxon>
        <taxon>Diptera</taxon>
        <taxon>Nematocera</taxon>
        <taxon>Psychodoidea</taxon>
        <taxon>Psychodidae</taxon>
        <taxon>Phlebotomus</taxon>
        <taxon>Phlebotomus</taxon>
    </lineage>
</organism>
<evidence type="ECO:0000256" key="6">
    <source>
        <dbReference type="ARBA" id="ARBA00022989"/>
    </source>
</evidence>